<dbReference type="EMBL" id="MU003500">
    <property type="protein sequence ID" value="KAF2473273.1"/>
    <property type="molecule type" value="Genomic_DNA"/>
</dbReference>
<evidence type="ECO:0000313" key="1">
    <source>
        <dbReference type="EMBL" id="KAF2473273.1"/>
    </source>
</evidence>
<dbReference type="Proteomes" id="UP000799755">
    <property type="component" value="Unassembled WGS sequence"/>
</dbReference>
<gene>
    <name evidence="1" type="ORF">BDR25DRAFT_257593</name>
</gene>
<reference evidence="1" key="1">
    <citation type="journal article" date="2020" name="Stud. Mycol.">
        <title>101 Dothideomycetes genomes: a test case for predicting lifestyles and emergence of pathogens.</title>
        <authorList>
            <person name="Haridas S."/>
            <person name="Albert R."/>
            <person name="Binder M."/>
            <person name="Bloem J."/>
            <person name="Labutti K."/>
            <person name="Salamov A."/>
            <person name="Andreopoulos B."/>
            <person name="Baker S."/>
            <person name="Barry K."/>
            <person name="Bills G."/>
            <person name="Bluhm B."/>
            <person name="Cannon C."/>
            <person name="Castanera R."/>
            <person name="Culley D."/>
            <person name="Daum C."/>
            <person name="Ezra D."/>
            <person name="Gonzalez J."/>
            <person name="Henrissat B."/>
            <person name="Kuo A."/>
            <person name="Liang C."/>
            <person name="Lipzen A."/>
            <person name="Lutzoni F."/>
            <person name="Magnuson J."/>
            <person name="Mondo S."/>
            <person name="Nolan M."/>
            <person name="Ohm R."/>
            <person name="Pangilinan J."/>
            <person name="Park H.-J."/>
            <person name="Ramirez L."/>
            <person name="Alfaro M."/>
            <person name="Sun H."/>
            <person name="Tritt A."/>
            <person name="Yoshinaga Y."/>
            <person name="Zwiers L.-H."/>
            <person name="Turgeon B."/>
            <person name="Goodwin S."/>
            <person name="Spatafora J."/>
            <person name="Crous P."/>
            <person name="Grigoriev I."/>
        </authorList>
    </citation>
    <scope>NUCLEOTIDE SEQUENCE</scope>
    <source>
        <strain evidence="1">ATCC 200398</strain>
    </source>
</reference>
<accession>A0ACB6R371</accession>
<proteinExistence type="predicted"/>
<name>A0ACB6R371_9PLEO</name>
<comment type="caution">
    <text evidence="1">The sequence shown here is derived from an EMBL/GenBank/DDBJ whole genome shotgun (WGS) entry which is preliminary data.</text>
</comment>
<organism evidence="1 2">
    <name type="scientific">Lindgomyces ingoldianus</name>
    <dbReference type="NCBI Taxonomy" id="673940"/>
    <lineage>
        <taxon>Eukaryota</taxon>
        <taxon>Fungi</taxon>
        <taxon>Dikarya</taxon>
        <taxon>Ascomycota</taxon>
        <taxon>Pezizomycotina</taxon>
        <taxon>Dothideomycetes</taxon>
        <taxon>Pleosporomycetidae</taxon>
        <taxon>Pleosporales</taxon>
        <taxon>Lindgomycetaceae</taxon>
        <taxon>Lindgomyces</taxon>
    </lineage>
</organism>
<sequence>MKTSLALLISGLAAQQVAATWDIKANHFKTPQYNNNECSDKQKEGFNWGDLPTGGFSGYGDFNFGGGWTCANSFGKRDSLTKRTFGSKCVKNSCTKEKPAAFDCSKRKDGFSITEMQVSVEFDCDLEWHYKMPDGGVCKHVTPCKKEGTTVKNTQCGGAQSVEVYLGNHNEQKGECEIGLHHIGFDCNPGYGGKSSTIIISTPTPTPSQPTEESSSVPIGQSSSVPIVESSSVPIPESSTQPPESTIPYTSLPTPESSAPVPESSAPYINSSIPIPESTTPPAPESTLVYSTAVESTGVYSSPVEIPSSSALPQESSSSTVELTTSIIYSTVTSTITSCADTVTNCPANQASTVYVTSVIAVGTTVCPVTPTGPPTPPESTTSSPQPTGPSTPYNPPSVLPQCMNTWLEINSECKDNTDVNCYCKNADFTSNVIECVKAWSTDAEIQQALSYLVGICASYVPQNPGLITNCPSTVPLGPTNPSTPEYSQVVPSGSAPPMTTAAPTGVQPAGPVTTIIYQTTVTVPCSSAGSEISGSSTVSTISTAVTVPQVVFTTNSPGQPGVTQSAPVNLVPGTPAPIPAVTTGAYPLQSSLGTVIVPGGNATATTTEPAKFTGAASSVSIKYTSGLLAVVLALFAL</sequence>
<protein>
    <submittedName>
        <fullName evidence="1">Uncharacterized protein</fullName>
    </submittedName>
</protein>
<evidence type="ECO:0000313" key="2">
    <source>
        <dbReference type="Proteomes" id="UP000799755"/>
    </source>
</evidence>
<keyword evidence="2" id="KW-1185">Reference proteome</keyword>